<dbReference type="GO" id="GO:0008233">
    <property type="term" value="F:peptidase activity"/>
    <property type="evidence" value="ECO:0007669"/>
    <property type="project" value="InterPro"/>
</dbReference>
<dbReference type="CDD" id="cd02418">
    <property type="entry name" value="Peptidase_C39B"/>
    <property type="match status" value="1"/>
</dbReference>
<evidence type="ECO:0000256" key="9">
    <source>
        <dbReference type="ARBA" id="ARBA00023136"/>
    </source>
</evidence>
<feature type="transmembrane region" description="Helical" evidence="10">
    <location>
        <begin position="207"/>
        <end position="228"/>
    </location>
</feature>
<organism evidence="14 15">
    <name type="scientific">Parabacteroides chinchillae</name>
    <dbReference type="NCBI Taxonomy" id="871327"/>
    <lineage>
        <taxon>Bacteria</taxon>
        <taxon>Pseudomonadati</taxon>
        <taxon>Bacteroidota</taxon>
        <taxon>Bacteroidia</taxon>
        <taxon>Bacteroidales</taxon>
        <taxon>Tannerellaceae</taxon>
        <taxon>Parabacteroides</taxon>
    </lineage>
</organism>
<dbReference type="SMART" id="SM00382">
    <property type="entry name" value="AAA"/>
    <property type="match status" value="1"/>
</dbReference>
<name>A0A8G2BZ72_9BACT</name>
<dbReference type="InterPro" id="IPR017871">
    <property type="entry name" value="ABC_transporter-like_CS"/>
</dbReference>
<dbReference type="InterPro" id="IPR003439">
    <property type="entry name" value="ABC_transporter-like_ATP-bd"/>
</dbReference>
<dbReference type="GO" id="GO:0005524">
    <property type="term" value="F:ATP binding"/>
    <property type="evidence" value="ECO:0007669"/>
    <property type="project" value="UniProtKB-KW"/>
</dbReference>
<evidence type="ECO:0000313" key="15">
    <source>
        <dbReference type="Proteomes" id="UP000236725"/>
    </source>
</evidence>
<dbReference type="EMBL" id="FNVS01000022">
    <property type="protein sequence ID" value="SEG22959.1"/>
    <property type="molecule type" value="Genomic_DNA"/>
</dbReference>
<dbReference type="Pfam" id="PF03412">
    <property type="entry name" value="Peptidase_C39"/>
    <property type="match status" value="1"/>
</dbReference>
<dbReference type="PROSITE" id="PS50929">
    <property type="entry name" value="ABC_TM1F"/>
    <property type="match status" value="1"/>
</dbReference>
<dbReference type="Pfam" id="PF00664">
    <property type="entry name" value="ABC_membrane"/>
    <property type="match status" value="1"/>
</dbReference>
<dbReference type="GO" id="GO:0005886">
    <property type="term" value="C:plasma membrane"/>
    <property type="evidence" value="ECO:0007669"/>
    <property type="project" value="UniProtKB-SubCell"/>
</dbReference>
<gene>
    <name evidence="14" type="ORF">SAMN05444001_12213</name>
</gene>
<dbReference type="InterPro" id="IPR039421">
    <property type="entry name" value="Type_1_exporter"/>
</dbReference>
<evidence type="ECO:0000259" key="12">
    <source>
        <dbReference type="PROSITE" id="PS50929"/>
    </source>
</evidence>
<feature type="transmembrane region" description="Helical" evidence="10">
    <location>
        <begin position="313"/>
        <end position="332"/>
    </location>
</feature>
<dbReference type="PANTHER" id="PTHR43394:SF1">
    <property type="entry name" value="ATP-BINDING CASSETTE SUB-FAMILY B MEMBER 10, MITOCHONDRIAL"/>
    <property type="match status" value="1"/>
</dbReference>
<dbReference type="SUPFAM" id="SSF90123">
    <property type="entry name" value="ABC transporter transmembrane region"/>
    <property type="match status" value="1"/>
</dbReference>
<keyword evidence="9 10" id="KW-0472">Membrane</keyword>
<dbReference type="AlphaFoldDB" id="A0A8G2BZ72"/>
<proteinExistence type="predicted"/>
<dbReference type="InterPro" id="IPR036640">
    <property type="entry name" value="ABC1_TM_sf"/>
</dbReference>
<dbReference type="InterPro" id="IPR011527">
    <property type="entry name" value="ABC1_TM_dom"/>
</dbReference>
<reference evidence="14 15" key="1">
    <citation type="submission" date="2016-10" db="EMBL/GenBank/DDBJ databases">
        <authorList>
            <person name="Varghese N."/>
            <person name="Submissions S."/>
        </authorList>
    </citation>
    <scope>NUCLEOTIDE SEQUENCE [LARGE SCALE GENOMIC DNA]</scope>
    <source>
        <strain evidence="14 15">DSM 29073</strain>
    </source>
</reference>
<keyword evidence="2" id="KW-0813">Transport</keyword>
<dbReference type="Proteomes" id="UP000236725">
    <property type="component" value="Unassembled WGS sequence"/>
</dbReference>
<dbReference type="Gene3D" id="1.20.1560.10">
    <property type="entry name" value="ABC transporter type 1, transmembrane domain"/>
    <property type="match status" value="1"/>
</dbReference>
<dbReference type="PANTHER" id="PTHR43394">
    <property type="entry name" value="ATP-DEPENDENT PERMEASE MDL1, MITOCHONDRIAL"/>
    <property type="match status" value="1"/>
</dbReference>
<dbReference type="GO" id="GO:0015421">
    <property type="term" value="F:ABC-type oligopeptide transporter activity"/>
    <property type="evidence" value="ECO:0007669"/>
    <property type="project" value="TreeGrafter"/>
</dbReference>
<keyword evidence="4 10" id="KW-0812">Transmembrane</keyword>
<evidence type="ECO:0000313" key="14">
    <source>
        <dbReference type="EMBL" id="SEG22959.1"/>
    </source>
</evidence>
<dbReference type="PROSITE" id="PS00211">
    <property type="entry name" value="ABC_TRANSPORTER_1"/>
    <property type="match status" value="1"/>
</dbReference>
<dbReference type="InterPro" id="IPR003593">
    <property type="entry name" value="AAA+_ATPase"/>
</dbReference>
<feature type="domain" description="ABC transmembrane type-1" evidence="12">
    <location>
        <begin position="177"/>
        <end position="456"/>
    </location>
</feature>
<evidence type="ECO:0000256" key="1">
    <source>
        <dbReference type="ARBA" id="ARBA00004651"/>
    </source>
</evidence>
<comment type="caution">
    <text evidence="14">The sequence shown here is derived from an EMBL/GenBank/DDBJ whole genome shotgun (WGS) entry which is preliminary data.</text>
</comment>
<dbReference type="GO" id="GO:0016887">
    <property type="term" value="F:ATP hydrolysis activity"/>
    <property type="evidence" value="ECO:0007669"/>
    <property type="project" value="InterPro"/>
</dbReference>
<keyword evidence="15" id="KW-1185">Reference proteome</keyword>
<dbReference type="PROSITE" id="PS50990">
    <property type="entry name" value="PEPTIDASE_C39"/>
    <property type="match status" value="1"/>
</dbReference>
<evidence type="ECO:0000256" key="3">
    <source>
        <dbReference type="ARBA" id="ARBA00022475"/>
    </source>
</evidence>
<dbReference type="Gene3D" id="3.90.70.10">
    <property type="entry name" value="Cysteine proteinases"/>
    <property type="match status" value="1"/>
</dbReference>
<dbReference type="GO" id="GO:0006508">
    <property type="term" value="P:proteolysis"/>
    <property type="evidence" value="ECO:0007669"/>
    <property type="project" value="InterPro"/>
</dbReference>
<evidence type="ECO:0000256" key="8">
    <source>
        <dbReference type="ARBA" id="ARBA00022989"/>
    </source>
</evidence>
<comment type="subcellular location">
    <subcellularLocation>
        <location evidence="1">Cell membrane</location>
        <topology evidence="1">Multi-pass membrane protein</topology>
    </subcellularLocation>
</comment>
<dbReference type="Pfam" id="PF00005">
    <property type="entry name" value="ABC_tran"/>
    <property type="match status" value="1"/>
</dbReference>
<evidence type="ECO:0000256" key="4">
    <source>
        <dbReference type="ARBA" id="ARBA00022692"/>
    </source>
</evidence>
<dbReference type="Gene3D" id="3.40.50.300">
    <property type="entry name" value="P-loop containing nucleotide triphosphate hydrolases"/>
    <property type="match status" value="1"/>
</dbReference>
<feature type="domain" description="Peptidase C39" evidence="13">
    <location>
        <begin position="11"/>
        <end position="131"/>
    </location>
</feature>
<evidence type="ECO:0000256" key="6">
    <source>
        <dbReference type="ARBA" id="ARBA00022801"/>
    </source>
</evidence>
<dbReference type="CDD" id="cd18571">
    <property type="entry name" value="ABC_6TM_peptidase_like"/>
    <property type="match status" value="1"/>
</dbReference>
<protein>
    <submittedName>
        <fullName evidence="14">Bacteriocin-processing peptidase. Cysteine peptidase. MEROPS family C39</fullName>
    </submittedName>
</protein>
<evidence type="ECO:0000259" key="13">
    <source>
        <dbReference type="PROSITE" id="PS50990"/>
    </source>
</evidence>
<dbReference type="InterPro" id="IPR027417">
    <property type="entry name" value="P-loop_NTPase"/>
</dbReference>
<evidence type="ECO:0000256" key="10">
    <source>
        <dbReference type="SAM" id="Phobius"/>
    </source>
</evidence>
<feature type="transmembrane region" description="Helical" evidence="10">
    <location>
        <begin position="174"/>
        <end position="195"/>
    </location>
</feature>
<dbReference type="InterPro" id="IPR005074">
    <property type="entry name" value="Peptidase_C39"/>
</dbReference>
<dbReference type="PROSITE" id="PS50893">
    <property type="entry name" value="ABC_TRANSPORTER_2"/>
    <property type="match status" value="1"/>
</dbReference>
<keyword evidence="5" id="KW-0547">Nucleotide-binding</keyword>
<keyword evidence="7" id="KW-0067">ATP-binding</keyword>
<evidence type="ECO:0000259" key="11">
    <source>
        <dbReference type="PROSITE" id="PS50893"/>
    </source>
</evidence>
<evidence type="ECO:0000256" key="7">
    <source>
        <dbReference type="ARBA" id="ARBA00022840"/>
    </source>
</evidence>
<keyword evidence="8 10" id="KW-1133">Transmembrane helix</keyword>
<dbReference type="SUPFAM" id="SSF52540">
    <property type="entry name" value="P-loop containing nucleoside triphosphate hydrolases"/>
    <property type="match status" value="1"/>
</dbReference>
<feature type="domain" description="ABC transporter" evidence="11">
    <location>
        <begin position="490"/>
        <end position="726"/>
    </location>
</feature>
<evidence type="ECO:0000256" key="5">
    <source>
        <dbReference type="ARBA" id="ARBA00022741"/>
    </source>
</evidence>
<keyword evidence="6" id="KW-0378">Hydrolase</keyword>
<sequence>MIKKTFPHYLQLDAMDCGPTCLRMVAKYYGRTYSLQSLREKSFITREGVSMLGISDAAESIGFRTSGVKITLEQLKKEVSLPCILHWNQHHFVVLYKVKNDKFYIADPANTLVTYTESEFSRCWLSSKTGDEDTGTALLLEPGPSFYETENEKEAGKHKLSFFFRYISPYKHELTQLILGMIAASIFQLIMPFLTQSLVDTGIRDSNLNFITLILIAQLVIFLARLSVDFIRSWILLHVNTRVNIALISDFLAKLMRLPIRFFDTKMIGDIMQRIGDHKRIETFMTGSSISTLFSFVNFIVFSFVLAYYSLSILGLFLVGNGLYIVWVLAFMRYRRELDIKRFAQAAGEQSNLFQLITGMQEIKLNNCETEKRWQWERIQVKLFKISIKGLAVEQYQQVGTAFFSQTTNILISFLAAREVVSGNMTLGMMMSLTYIVGQLSSPIDQFIGFARAFQDAKISLERLGEIHQKEDEDENAGMKVTTLPETRTLTIENLKFSYDGADRDYVLDNVNLTIPEKKVTAIVGSSGSGKTTLIKLLLGFYEPNKGNIRVGNIPLNQINPHVWRQKSGSVMQDGFIFSDTIARNIAIGTDTIDKDKLQHAVTVANIKGFIDSLPLGYNTRIGSEGNGISQGQRQRILIARAVYKNPEFIFLDEATNALDANNEREIMEQLHKFYEGRTVVVVAHRLSTVRDADNIVVLDNGRIAEEGKHEELTARKGIYYTLVKNQLEMGN</sequence>
<dbReference type="RefSeq" id="WP_200817981.1">
    <property type="nucleotide sequence ID" value="NZ_FNVS01000022.1"/>
</dbReference>
<dbReference type="FunFam" id="3.40.50.300:FF:000299">
    <property type="entry name" value="ABC transporter ATP-binding protein/permease"/>
    <property type="match status" value="1"/>
</dbReference>
<feature type="transmembrane region" description="Helical" evidence="10">
    <location>
        <begin position="284"/>
        <end position="307"/>
    </location>
</feature>
<keyword evidence="3" id="KW-1003">Cell membrane</keyword>
<evidence type="ECO:0000256" key="2">
    <source>
        <dbReference type="ARBA" id="ARBA00022448"/>
    </source>
</evidence>
<accession>A0A8G2BZ72</accession>